<name>A0ABT9YB30_9FIRM</name>
<dbReference type="Proteomes" id="UP001239167">
    <property type="component" value="Unassembled WGS sequence"/>
</dbReference>
<comment type="caution">
    <text evidence="2">The sequence shown here is derived from an EMBL/GenBank/DDBJ whole genome shotgun (WGS) entry which is preliminary data.</text>
</comment>
<evidence type="ECO:0000256" key="1">
    <source>
        <dbReference type="SAM" id="Phobius"/>
    </source>
</evidence>
<keyword evidence="1" id="KW-0472">Membrane</keyword>
<gene>
    <name evidence="2" type="ORF">J2S01_002587</name>
</gene>
<keyword evidence="3" id="KW-1185">Reference proteome</keyword>
<accession>A0ABT9YB30</accession>
<organism evidence="2 3">
    <name type="scientific">Pectinatus haikarae</name>
    <dbReference type="NCBI Taxonomy" id="349096"/>
    <lineage>
        <taxon>Bacteria</taxon>
        <taxon>Bacillati</taxon>
        <taxon>Bacillota</taxon>
        <taxon>Negativicutes</taxon>
        <taxon>Selenomonadales</taxon>
        <taxon>Selenomonadaceae</taxon>
        <taxon>Pectinatus</taxon>
    </lineage>
</organism>
<keyword evidence="1" id="KW-0812">Transmembrane</keyword>
<proteinExistence type="predicted"/>
<evidence type="ECO:0008006" key="4">
    <source>
        <dbReference type="Google" id="ProtNLM"/>
    </source>
</evidence>
<sequence>MKMIQDFLFDILGSIIPVLVTVMLLIDSIINI</sequence>
<reference evidence="2 3" key="1">
    <citation type="submission" date="2023-07" db="EMBL/GenBank/DDBJ databases">
        <title>Genomic Encyclopedia of Type Strains, Phase IV (KMG-IV): sequencing the most valuable type-strain genomes for metagenomic binning, comparative biology and taxonomic classification.</title>
        <authorList>
            <person name="Goeker M."/>
        </authorList>
    </citation>
    <scope>NUCLEOTIDE SEQUENCE [LARGE SCALE GENOMIC DNA]</scope>
    <source>
        <strain evidence="2 3">DSM 16980</strain>
    </source>
</reference>
<evidence type="ECO:0000313" key="3">
    <source>
        <dbReference type="Proteomes" id="UP001239167"/>
    </source>
</evidence>
<protein>
    <recommendedName>
        <fullName evidence="4">NADH dehydrogenase subunit 1</fullName>
    </recommendedName>
</protein>
<keyword evidence="1" id="KW-1133">Transmembrane helix</keyword>
<feature type="transmembrane region" description="Helical" evidence="1">
    <location>
        <begin position="7"/>
        <end position="26"/>
    </location>
</feature>
<dbReference type="EMBL" id="JAUSUE010000022">
    <property type="protein sequence ID" value="MDQ0204853.1"/>
    <property type="molecule type" value="Genomic_DNA"/>
</dbReference>
<evidence type="ECO:0000313" key="2">
    <source>
        <dbReference type="EMBL" id="MDQ0204853.1"/>
    </source>
</evidence>